<dbReference type="PATRIC" id="fig|1321819.3.peg.1924"/>
<dbReference type="CDD" id="cd06529">
    <property type="entry name" value="S24_LexA-like"/>
    <property type="match status" value="1"/>
</dbReference>
<dbReference type="InterPro" id="IPR015927">
    <property type="entry name" value="Peptidase_S24_S26A/B/C"/>
</dbReference>
<keyword evidence="2" id="KW-0238">DNA-binding</keyword>
<reference evidence="6 7" key="1">
    <citation type="submission" date="2013-08" db="EMBL/GenBank/DDBJ databases">
        <authorList>
            <person name="Weinstock G."/>
            <person name="Sodergren E."/>
            <person name="Wylie T."/>
            <person name="Fulton L."/>
            <person name="Fulton R."/>
            <person name="Fronick C."/>
            <person name="O'Laughlin M."/>
            <person name="Godfrey J."/>
            <person name="Miner T."/>
            <person name="Herter B."/>
            <person name="Appelbaum E."/>
            <person name="Cordes M."/>
            <person name="Lek S."/>
            <person name="Wollam A."/>
            <person name="Pepin K.H."/>
            <person name="Palsikar V.B."/>
            <person name="Mitreva M."/>
            <person name="Wilson R.K."/>
        </authorList>
    </citation>
    <scope>NUCLEOTIDE SEQUENCE [LARGE SCALE GENOMIC DNA]</scope>
    <source>
        <strain evidence="6 7">F0041</strain>
    </source>
</reference>
<evidence type="ECO:0000259" key="5">
    <source>
        <dbReference type="Pfam" id="PF07022"/>
    </source>
</evidence>
<dbReference type="InterPro" id="IPR036286">
    <property type="entry name" value="LexA/Signal_pep-like_sf"/>
</dbReference>
<organism evidence="6 7">
    <name type="scientific">Bacteroides pyogenes F0041</name>
    <dbReference type="NCBI Taxonomy" id="1321819"/>
    <lineage>
        <taxon>Bacteria</taxon>
        <taxon>Pseudomonadati</taxon>
        <taxon>Bacteroidota</taxon>
        <taxon>Bacteroidia</taxon>
        <taxon>Bacteroidales</taxon>
        <taxon>Bacteroidaceae</taxon>
        <taxon>Bacteroides</taxon>
    </lineage>
</organism>
<dbReference type="InterPro" id="IPR010744">
    <property type="entry name" value="Phage_CI_N"/>
</dbReference>
<feature type="domain" description="Peptidase S24/S26A/S26B/S26C" evidence="4">
    <location>
        <begin position="106"/>
        <end position="192"/>
    </location>
</feature>
<dbReference type="Pfam" id="PF07022">
    <property type="entry name" value="Phage_CI_repr"/>
    <property type="match status" value="1"/>
</dbReference>
<dbReference type="PANTHER" id="PTHR40661:SF1">
    <property type="entry name" value="HTH CRO_C1-TYPE DOMAIN-CONTAINING PROTEIN"/>
    <property type="match status" value="1"/>
</dbReference>
<protein>
    <submittedName>
        <fullName evidence="6">Bacteriophage CI repressor protein</fullName>
    </submittedName>
</protein>
<keyword evidence="3" id="KW-0804">Transcription</keyword>
<comment type="caution">
    <text evidence="6">The sequence shown here is derived from an EMBL/GenBank/DDBJ whole genome shotgun (WGS) entry which is preliminary data.</text>
</comment>
<dbReference type="GO" id="GO:0045892">
    <property type="term" value="P:negative regulation of DNA-templated transcription"/>
    <property type="evidence" value="ECO:0007669"/>
    <property type="project" value="InterPro"/>
</dbReference>
<dbReference type="Pfam" id="PF00717">
    <property type="entry name" value="Peptidase_S24"/>
    <property type="match status" value="1"/>
</dbReference>
<dbReference type="EMBL" id="AWSV01000109">
    <property type="protein sequence ID" value="ERI85032.1"/>
    <property type="molecule type" value="Genomic_DNA"/>
</dbReference>
<dbReference type="HOGENOM" id="CLU_074799_3_1_10"/>
<evidence type="ECO:0000259" key="4">
    <source>
        <dbReference type="Pfam" id="PF00717"/>
    </source>
</evidence>
<dbReference type="SUPFAM" id="SSF51306">
    <property type="entry name" value="LexA/Signal peptidase"/>
    <property type="match status" value="1"/>
</dbReference>
<keyword evidence="1" id="KW-0805">Transcription regulation</keyword>
<name>U2DTS2_9BACE</name>
<dbReference type="OrthoDB" id="796548at2"/>
<dbReference type="RefSeq" id="WP_021645584.1">
    <property type="nucleotide sequence ID" value="NZ_KE993110.1"/>
</dbReference>
<evidence type="ECO:0000256" key="2">
    <source>
        <dbReference type="ARBA" id="ARBA00023125"/>
    </source>
</evidence>
<feature type="domain" description="Bacteriophage CI repressor N-terminal" evidence="5">
    <location>
        <begin position="9"/>
        <end position="67"/>
    </location>
</feature>
<evidence type="ECO:0000313" key="6">
    <source>
        <dbReference type="EMBL" id="ERI85032.1"/>
    </source>
</evidence>
<dbReference type="GO" id="GO:0003677">
    <property type="term" value="F:DNA binding"/>
    <property type="evidence" value="ECO:0007669"/>
    <property type="project" value="UniProtKB-KW"/>
</dbReference>
<dbReference type="PANTHER" id="PTHR40661">
    <property type="match status" value="1"/>
</dbReference>
<evidence type="ECO:0000256" key="1">
    <source>
        <dbReference type="ARBA" id="ARBA00023015"/>
    </source>
</evidence>
<gene>
    <name evidence="6" type="ORF">HMPREF1981_02086</name>
</gene>
<dbReference type="Proteomes" id="UP000016496">
    <property type="component" value="Unassembled WGS sequence"/>
</dbReference>
<dbReference type="InterPro" id="IPR010982">
    <property type="entry name" value="Lambda_DNA-bd_dom_sf"/>
</dbReference>
<evidence type="ECO:0000313" key="7">
    <source>
        <dbReference type="Proteomes" id="UP000016496"/>
    </source>
</evidence>
<sequence>MGNTLDKNGVLDRIKKHYQLKGNADLARFLGVAPNTITNWYGRNSFDIDAIYTKCVDIDFNWLFTGESVEPKISTRPSVGVPYYDVDFIGGFDLIENDQTILPAHNIVFKPYEKATLWCNVTGHSMEQKINHGDIIALQECRLDDVLYGEIYAVVLDTIRTVKILRKSKDHSKLRFVPINTVGYDEQEFDKKRIIKLYAVLGSISKFF</sequence>
<accession>U2DTS2</accession>
<dbReference type="InterPro" id="IPR039418">
    <property type="entry name" value="LexA-like"/>
</dbReference>
<dbReference type="AlphaFoldDB" id="U2DTS2"/>
<dbReference type="Gene3D" id="1.10.260.40">
    <property type="entry name" value="lambda repressor-like DNA-binding domains"/>
    <property type="match status" value="1"/>
</dbReference>
<evidence type="ECO:0000256" key="3">
    <source>
        <dbReference type="ARBA" id="ARBA00023163"/>
    </source>
</evidence>
<dbReference type="Gene3D" id="2.10.109.10">
    <property type="entry name" value="Umud Fragment, subunit A"/>
    <property type="match status" value="1"/>
</dbReference>
<proteinExistence type="predicted"/>